<protein>
    <recommendedName>
        <fullName evidence="8">Inner centromere protein ARK-binding domain-containing protein</fullName>
    </recommendedName>
</protein>
<keyword evidence="5" id="KW-0206">Cytoskeleton</keyword>
<dbReference type="KEGG" id="cal:CAALFM_C100570CA"/>
<feature type="compositionally biased region" description="Basic residues" evidence="7">
    <location>
        <begin position="261"/>
        <end position="271"/>
    </location>
</feature>
<dbReference type="Proteomes" id="UP000000559">
    <property type="component" value="Chromosome 1"/>
</dbReference>
<sequence>MSQLWAAAAARKRKNDYTSGSSRWVSNELNNQFMISFHSIHQFIEENQIYHESLGTLMDGIYSGTFDPDIIRKEQVPDLTEAKSPIKETPLRPISGHLQSSQAPSSSSAVNTSKATFENTQSHFSNLHIEYQPQPTLKPSSKDSDVVVFDKASSYNNSPNSESKDGQNRQSDGLDDSFQAISKAIRKSIAGRVGDTIFKQDLSGSDLLPNRSSSKSQYSKSDTTMQSLKSDEKSLAPKTPKSRSSMFIALPTREPIVIKSVSRRKSGVSKRRTMENTKSLNSDQNSVTSNTNIKSELNNTPVSTKGEKQKFEQMSPVKLPVDKRVFREKVPMLSTGEKDDNGEKKVDKLVERTMRKEEEHVEHVFTLPEVEHEKPIVSVTRKVENEESVVQSTDPKDVTNDTVSPSGIWSAIGKYRSLSPVRKPLFNSKTDDSPRSISASTSRSRSRSRSRSPLRKEVLVHRKNSRSPRHELFRGNSPTSPSKLTANGGESDLINRLTAPTSSSAAKSKSQNRKTDGRKPERNKFLTTTLIPTTGGNNKAKEVSPIKLKSEPYRFPKLETSSIPTLKMSMMEKRSETTLSKTRQKYIIKPTNTFKRKSELGKEKHEHSIIPQHTHLSEDQKLETNPQTTLGSTTQDRKSEQRIKRIKTANGVALPEAARGLLNKDNANKKSIASVAITPARDEIRVGNNVLPVTPTRISPRNLPEIDSDEEGDFSKKKILQPWADSPILRRSIAASRSIDPATVITNNPKIDLHETFQSVVSAKRGQESPAATPNMRQQEKDMKRYFQQSGYIQ</sequence>
<name>A0A1D8PC90_CANAL</name>
<feature type="region of interest" description="Disordered" evidence="7">
    <location>
        <begin position="596"/>
        <end position="642"/>
    </location>
</feature>
<gene>
    <name evidence="10" type="ordered locus">CAALFM_C100570CA</name>
    <name evidence="9" type="ordered locus">orf19.13470</name>
</gene>
<proteinExistence type="inferred from homology"/>
<evidence type="ECO:0000256" key="6">
    <source>
        <dbReference type="ARBA" id="ARBA00023242"/>
    </source>
</evidence>
<evidence type="ECO:0000313" key="11">
    <source>
        <dbReference type="Proteomes" id="UP000000559"/>
    </source>
</evidence>
<dbReference type="RefSeq" id="XP_719011.2">
    <property type="nucleotide sequence ID" value="XM_713918.2"/>
</dbReference>
<evidence type="ECO:0000256" key="2">
    <source>
        <dbReference type="ARBA" id="ARBA00004186"/>
    </source>
</evidence>
<evidence type="ECO:0000256" key="5">
    <source>
        <dbReference type="ARBA" id="ARBA00023212"/>
    </source>
</evidence>
<feature type="compositionally biased region" description="Low complexity" evidence="7">
    <location>
        <begin position="99"/>
        <end position="109"/>
    </location>
</feature>
<reference evidence="10 11" key="3">
    <citation type="journal article" date="2013" name="Genome Biol.">
        <title>Assembly of a phased diploid Candida albicans genome facilitates allele-specific measurements and provides a simple model for repeat and indel structure.</title>
        <authorList>
            <person name="Muzzey D."/>
            <person name="Schwartz K."/>
            <person name="Weissman J.S."/>
            <person name="Sherlock G."/>
        </authorList>
    </citation>
    <scope>NUCLEOTIDE SEQUENCE [LARGE SCALE GENOMIC DNA]</scope>
    <source>
        <strain evidence="11">SC5314 / ATCC MYA-2876</strain>
    </source>
</reference>
<dbReference type="FunCoup" id="A0A1D8PC90">
    <property type="interactions" value="27"/>
</dbReference>
<dbReference type="eggNOG" id="ENOG502RQ24">
    <property type="taxonomic scope" value="Eukaryota"/>
</dbReference>
<dbReference type="GO" id="GO:0005819">
    <property type="term" value="C:spindle"/>
    <property type="evidence" value="ECO:0007669"/>
    <property type="project" value="UniProtKB-SubCell"/>
</dbReference>
<keyword evidence="11" id="KW-1185">Reference proteome</keyword>
<dbReference type="OMA" id="ANTINPH"/>
<dbReference type="CGD" id="CAL0000191339">
    <property type="gene designation" value="orf19.13470"/>
</dbReference>
<evidence type="ECO:0000256" key="1">
    <source>
        <dbReference type="ARBA" id="ARBA00004123"/>
    </source>
</evidence>
<feature type="region of interest" description="Disordered" evidence="7">
    <location>
        <begin position="77"/>
        <end position="116"/>
    </location>
</feature>
<reference evidence="10 11" key="2">
    <citation type="journal article" date="2007" name="Genome Biol.">
        <title>Assembly of the Candida albicans genome into sixteen supercontigs aligned on the eight chromosomes.</title>
        <authorList>
            <person name="van het Hoog M."/>
            <person name="Rast T.J."/>
            <person name="Martchenko M."/>
            <person name="Grindle S."/>
            <person name="Dignard D."/>
            <person name="Hogues H."/>
            <person name="Cuomo C."/>
            <person name="Berriman M."/>
            <person name="Scherer S."/>
            <person name="Magee B.B."/>
            <person name="Whiteway M."/>
            <person name="Chibana H."/>
            <person name="Nantel A."/>
            <person name="Magee P.T."/>
        </authorList>
    </citation>
    <scope>GENOME REANNOTATION</scope>
    <source>
        <strain evidence="11">SC5314 / ATCC MYA-2876</strain>
    </source>
</reference>
<dbReference type="STRING" id="237561.A0A1D8PC90"/>
<evidence type="ECO:0000256" key="3">
    <source>
        <dbReference type="ARBA" id="ARBA00010042"/>
    </source>
</evidence>
<feature type="compositionally biased region" description="Low complexity" evidence="7">
    <location>
        <begin position="212"/>
        <end position="221"/>
    </location>
</feature>
<dbReference type="InterPro" id="IPR005635">
    <property type="entry name" value="Inner_centromere_prot_ARK-bd"/>
</dbReference>
<dbReference type="GO" id="GO:0005634">
    <property type="term" value="C:nucleus"/>
    <property type="evidence" value="ECO:0007669"/>
    <property type="project" value="UniProtKB-SubCell"/>
</dbReference>
<evidence type="ECO:0000313" key="10">
    <source>
        <dbReference type="EMBL" id="AOW25755.1"/>
    </source>
</evidence>
<dbReference type="SMR" id="A0A1D8PC90"/>
<feature type="region of interest" description="Disordered" evidence="7">
    <location>
        <begin position="202"/>
        <end position="248"/>
    </location>
</feature>
<evidence type="ECO:0000256" key="7">
    <source>
        <dbReference type="SAM" id="MobiDB-lite"/>
    </source>
</evidence>
<feature type="compositionally biased region" description="Basic residues" evidence="7">
    <location>
        <begin position="444"/>
        <end position="453"/>
    </location>
</feature>
<dbReference type="VEuPathDB" id="FungiDB:C1_00570C_A"/>
<accession>A0A1D8PC90</accession>
<feature type="region of interest" description="Disordered" evidence="7">
    <location>
        <begin position="378"/>
        <end position="524"/>
    </location>
</feature>
<evidence type="ECO:0000313" key="9">
    <source>
        <dbReference type="CGD" id="CAL0000191339"/>
    </source>
</evidence>
<feature type="region of interest" description="Disordered" evidence="7">
    <location>
        <begin position="762"/>
        <end position="794"/>
    </location>
</feature>
<feature type="compositionally biased region" description="Polar residues" evidence="7">
    <location>
        <begin position="276"/>
        <end position="303"/>
    </location>
</feature>
<evidence type="ECO:0000256" key="4">
    <source>
        <dbReference type="ARBA" id="ARBA00022490"/>
    </source>
</evidence>
<keyword evidence="4" id="KW-0963">Cytoplasm</keyword>
<dbReference type="Pfam" id="PF03941">
    <property type="entry name" value="INCENP_ARK-bind"/>
    <property type="match status" value="1"/>
</dbReference>
<keyword evidence="6" id="KW-0539">Nucleus</keyword>
<feature type="compositionally biased region" description="Polar residues" evidence="7">
    <location>
        <begin position="623"/>
        <end position="634"/>
    </location>
</feature>
<dbReference type="AlphaFoldDB" id="A0A1D8PC90"/>
<dbReference type="OrthoDB" id="6123at2759"/>
<dbReference type="GeneID" id="3639362"/>
<comment type="similarity">
    <text evidence="3">Belongs to the INCENP family.</text>
</comment>
<feature type="compositionally biased region" description="Basic and acidic residues" evidence="7">
    <location>
        <begin position="513"/>
        <end position="524"/>
    </location>
</feature>
<feature type="compositionally biased region" description="Basic and acidic residues" evidence="7">
    <location>
        <begin position="596"/>
        <end position="608"/>
    </location>
</feature>
<dbReference type="EMBL" id="CP017623">
    <property type="protein sequence ID" value="AOW25755.1"/>
    <property type="molecule type" value="Genomic_DNA"/>
</dbReference>
<evidence type="ECO:0000259" key="8">
    <source>
        <dbReference type="Pfam" id="PF03941"/>
    </source>
</evidence>
<feature type="region of interest" description="Disordered" evidence="7">
    <location>
        <begin position="152"/>
        <end position="174"/>
    </location>
</feature>
<dbReference type="InParanoid" id="A0A1D8PC90"/>
<feature type="compositionally biased region" description="Basic and acidic residues" evidence="7">
    <location>
        <begin position="77"/>
        <end position="90"/>
    </location>
</feature>
<organism evidence="10 11">
    <name type="scientific">Candida albicans (strain SC5314 / ATCC MYA-2876)</name>
    <name type="common">Yeast</name>
    <dbReference type="NCBI Taxonomy" id="237561"/>
    <lineage>
        <taxon>Eukaryota</taxon>
        <taxon>Fungi</taxon>
        <taxon>Dikarya</taxon>
        <taxon>Ascomycota</taxon>
        <taxon>Saccharomycotina</taxon>
        <taxon>Pichiomycetes</taxon>
        <taxon>Debaryomycetaceae</taxon>
        <taxon>Candida/Lodderomyces clade</taxon>
        <taxon>Candida</taxon>
    </lineage>
</organism>
<feature type="domain" description="Inner centromere protein ARK-binding" evidence="8">
    <location>
        <begin position="705"/>
        <end position="757"/>
    </location>
</feature>
<feature type="region of interest" description="Disordered" evidence="7">
    <location>
        <begin position="260"/>
        <end position="313"/>
    </location>
</feature>
<feature type="compositionally biased region" description="Polar residues" evidence="7">
    <location>
        <begin position="476"/>
        <end position="485"/>
    </location>
</feature>
<comment type="subcellular location">
    <subcellularLocation>
        <location evidence="2">Cytoplasm</location>
        <location evidence="2">Cytoskeleton</location>
        <location evidence="2">Spindle</location>
    </subcellularLocation>
    <subcellularLocation>
        <location evidence="1">Nucleus</location>
    </subcellularLocation>
</comment>
<reference evidence="10 11" key="1">
    <citation type="journal article" date="2004" name="Proc. Natl. Acad. Sci. U.S.A.">
        <title>The diploid genome sequence of Candida albicans.</title>
        <authorList>
            <person name="Jones T."/>
            <person name="Federspiel N.A."/>
            <person name="Chibana H."/>
            <person name="Dungan J."/>
            <person name="Kalman S."/>
            <person name="Magee B.B."/>
            <person name="Newport G."/>
            <person name="Thorstenson Y.R."/>
            <person name="Agabian N."/>
            <person name="Magee P.T."/>
            <person name="Davis R.W."/>
            <person name="Scherer S."/>
        </authorList>
    </citation>
    <scope>NUCLEOTIDE SEQUENCE [LARGE SCALE GENOMIC DNA]</scope>
    <source>
        <strain evidence="11">SC5314 / ATCC MYA-2876</strain>
    </source>
</reference>